<reference evidence="2" key="2">
    <citation type="submission" date="2020-09" db="EMBL/GenBank/DDBJ databases">
        <authorList>
            <person name="Sun Q."/>
            <person name="Ohkuma M."/>
        </authorList>
    </citation>
    <scope>NUCLEOTIDE SEQUENCE</scope>
    <source>
        <strain evidence="2">JCM 4434</strain>
    </source>
</reference>
<keyword evidence="1" id="KW-0732">Signal</keyword>
<dbReference type="GeneID" id="97488148"/>
<dbReference type="Proteomes" id="UP000610124">
    <property type="component" value="Unassembled WGS sequence"/>
</dbReference>
<evidence type="ECO:0000256" key="1">
    <source>
        <dbReference type="SAM" id="SignalP"/>
    </source>
</evidence>
<evidence type="ECO:0008006" key="4">
    <source>
        <dbReference type="Google" id="ProtNLM"/>
    </source>
</evidence>
<proteinExistence type="predicted"/>
<dbReference type="AlphaFoldDB" id="A0A8H9LSG3"/>
<dbReference type="OrthoDB" id="4332189at2"/>
<comment type="caution">
    <text evidence="2">The sequence shown here is derived from an EMBL/GenBank/DDBJ whole genome shotgun (WGS) entry which is preliminary data.</text>
</comment>
<sequence length="543" mass="55758">MTLSRARRLGGVTVAVLAAGLLTAPVASAVPGTAVTDPKAVPAPGFAASGLHTDACDDSTTPGWLGVANPVLTVAATSPQVRFKVWDDSTPAHDKIVDSTADVTAGAAALTTADLLDGHSYTWQAWPEYSPGSGKPAPACHVKVDLTRPGLSVSSTDFPASGSGSTPGKYAGENGVFTLTGTDAGSGVACYQYALNGTLGVGWDCASGHTVKAGADGTAQLTLKPKDWGTNTLTVQAMDNAGNVGQPVTYTFYAPWDPRPKPAVPGDVDGDGVPDILLPDAQGNLQVISAGATDTTPSSTLPAALAPLHAGWQDDQVLHRGWAPVHAPGDDLLVHPKGNPGFLYSYANNHQGDFGQQYPTLVRKPASNRCVDAAGAATPCPPDYAADWSSSDQLVALGSADVPSAPVLLSVEHGKLYVYHPSFRGYADAQLIATTGDWSGYDLIAPGADASGNLTLWARERANGALHAYPIAKQAYNLLDFSALADPSANVVATGFTTAAYPTLGSSGDGDGDGKPDLWAVTPDRHLVTFSGWSAPKDLGALR</sequence>
<evidence type="ECO:0000313" key="2">
    <source>
        <dbReference type="EMBL" id="GGU91670.1"/>
    </source>
</evidence>
<dbReference type="RefSeq" id="WP_050366741.1">
    <property type="nucleotide sequence ID" value="NZ_BMUB01000013.1"/>
</dbReference>
<organism evidence="2 3">
    <name type="scientific">Kitasatospora aureofaciens</name>
    <name type="common">Streptomyces aureofaciens</name>
    <dbReference type="NCBI Taxonomy" id="1894"/>
    <lineage>
        <taxon>Bacteria</taxon>
        <taxon>Bacillati</taxon>
        <taxon>Actinomycetota</taxon>
        <taxon>Actinomycetes</taxon>
        <taxon>Kitasatosporales</taxon>
        <taxon>Streptomycetaceae</taxon>
        <taxon>Kitasatospora</taxon>
    </lineage>
</organism>
<dbReference type="EMBL" id="BMUB01000013">
    <property type="protein sequence ID" value="GGU91670.1"/>
    <property type="molecule type" value="Genomic_DNA"/>
</dbReference>
<name>A0A8H9LSG3_KITAU</name>
<protein>
    <recommendedName>
        <fullName evidence="4">VCBS repeat-containing protein</fullName>
    </recommendedName>
</protein>
<evidence type="ECO:0000313" key="3">
    <source>
        <dbReference type="Proteomes" id="UP000610124"/>
    </source>
</evidence>
<feature type="chain" id="PRO_5034304863" description="VCBS repeat-containing protein" evidence="1">
    <location>
        <begin position="30"/>
        <end position="543"/>
    </location>
</feature>
<accession>A0A8H9LSG3</accession>
<dbReference type="SUPFAM" id="SSF69318">
    <property type="entry name" value="Integrin alpha N-terminal domain"/>
    <property type="match status" value="1"/>
</dbReference>
<dbReference type="InterPro" id="IPR028994">
    <property type="entry name" value="Integrin_alpha_N"/>
</dbReference>
<gene>
    <name evidence="2" type="ORF">GCM10010502_51410</name>
</gene>
<reference evidence="2" key="1">
    <citation type="journal article" date="2014" name="Int. J. Syst. Evol. Microbiol.">
        <title>Complete genome sequence of Corynebacterium casei LMG S-19264T (=DSM 44701T), isolated from a smear-ripened cheese.</title>
        <authorList>
            <consortium name="US DOE Joint Genome Institute (JGI-PGF)"/>
            <person name="Walter F."/>
            <person name="Albersmeier A."/>
            <person name="Kalinowski J."/>
            <person name="Ruckert C."/>
        </authorList>
    </citation>
    <scope>NUCLEOTIDE SEQUENCE</scope>
    <source>
        <strain evidence="2">JCM 4434</strain>
    </source>
</reference>
<feature type="signal peptide" evidence="1">
    <location>
        <begin position="1"/>
        <end position="29"/>
    </location>
</feature>